<dbReference type="Proteomes" id="UP000046155">
    <property type="component" value="Unassembled WGS sequence"/>
</dbReference>
<accession>A0A0B7MLI7</accession>
<dbReference type="Pfam" id="PF07454">
    <property type="entry name" value="SpoIIP"/>
    <property type="match status" value="1"/>
</dbReference>
<evidence type="ECO:0000256" key="1">
    <source>
        <dbReference type="SAM" id="Phobius"/>
    </source>
</evidence>
<sequence length="254" mass="28020">MIGRSNSHIIGIYHTHSDESYVPSDGTDSIYANGGIFKVGKVFDKKLRDIGFTVNHSLRPHDPHDVNAYYRSRRTAAELLQKKPLALFDIHRDAVPPQVYATSVKGQDITRVKFVVGRTNPNFHANLEFAKQLKAAVDKKHPDVVQGILIAKSDFNQDLAPRSMLIEVGAHTNYREAAQRGIALFAEALPSVLGVSPKAPIPTAPESRGAWKAVIWGVLLVAAALLGYLYMNTGSVEGAVDQIRNLFSRIKRKE</sequence>
<keyword evidence="1" id="KW-0812">Transmembrane</keyword>
<name>A0A0B7MLI7_9FIRM</name>
<dbReference type="RefSeq" id="WP_052835489.1">
    <property type="nucleotide sequence ID" value="NZ_CDRZ01000232.1"/>
</dbReference>
<keyword evidence="1" id="KW-0472">Membrane</keyword>
<keyword evidence="3" id="KW-1185">Reference proteome</keyword>
<gene>
    <name evidence="2" type="ORF">SSCH_360010</name>
</gene>
<keyword evidence="1" id="KW-1133">Transmembrane helix</keyword>
<evidence type="ECO:0000313" key="3">
    <source>
        <dbReference type="Proteomes" id="UP000046155"/>
    </source>
</evidence>
<proteinExistence type="predicted"/>
<reference evidence="3" key="1">
    <citation type="submission" date="2015-01" db="EMBL/GenBank/DDBJ databases">
        <authorList>
            <person name="Manzoor Shahid"/>
            <person name="Zubair Saima"/>
        </authorList>
    </citation>
    <scope>NUCLEOTIDE SEQUENCE [LARGE SCALE GENOMIC DNA]</scope>
    <source>
        <strain evidence="3">Sp3</strain>
    </source>
</reference>
<dbReference type="NCBIfam" id="TIGR02867">
    <property type="entry name" value="spore_II_P"/>
    <property type="match status" value="1"/>
</dbReference>
<evidence type="ECO:0000313" key="2">
    <source>
        <dbReference type="EMBL" id="CEO89073.1"/>
    </source>
</evidence>
<dbReference type="InterPro" id="IPR010897">
    <property type="entry name" value="Spore_II_P"/>
</dbReference>
<feature type="transmembrane region" description="Helical" evidence="1">
    <location>
        <begin position="213"/>
        <end position="231"/>
    </location>
</feature>
<dbReference type="AlphaFoldDB" id="A0A0B7MLI7"/>
<dbReference type="EMBL" id="CDRZ01000232">
    <property type="protein sequence ID" value="CEO89073.1"/>
    <property type="molecule type" value="Genomic_DNA"/>
</dbReference>
<organism evidence="2 3">
    <name type="scientific">Syntrophaceticus schinkii</name>
    <dbReference type="NCBI Taxonomy" id="499207"/>
    <lineage>
        <taxon>Bacteria</taxon>
        <taxon>Bacillati</taxon>
        <taxon>Bacillota</taxon>
        <taxon>Clostridia</taxon>
        <taxon>Thermoanaerobacterales</taxon>
        <taxon>Thermoanaerobacterales Family III. Incertae Sedis</taxon>
        <taxon>Syntrophaceticus</taxon>
    </lineage>
</organism>
<protein>
    <submittedName>
        <fullName evidence="2">Putative stage II sporulation protein P (Part 2)</fullName>
    </submittedName>
</protein>